<feature type="coiled-coil region" evidence="2">
    <location>
        <begin position="154"/>
        <end position="181"/>
    </location>
</feature>
<evidence type="ECO:0000313" key="5">
    <source>
        <dbReference type="EMBL" id="KAF0726733.1"/>
    </source>
</evidence>
<gene>
    <name evidence="5" type="ORF">Ae201684_015129</name>
</gene>
<evidence type="ECO:0000256" key="1">
    <source>
        <dbReference type="PROSITE-ProRule" id="PRU00023"/>
    </source>
</evidence>
<feature type="region of interest" description="Disordered" evidence="3">
    <location>
        <begin position="109"/>
        <end position="146"/>
    </location>
</feature>
<feature type="compositionally biased region" description="Polar residues" evidence="3">
    <location>
        <begin position="1663"/>
        <end position="1689"/>
    </location>
</feature>
<organism evidence="5 6">
    <name type="scientific">Aphanomyces euteiches</name>
    <dbReference type="NCBI Taxonomy" id="100861"/>
    <lineage>
        <taxon>Eukaryota</taxon>
        <taxon>Sar</taxon>
        <taxon>Stramenopiles</taxon>
        <taxon>Oomycota</taxon>
        <taxon>Saprolegniomycetes</taxon>
        <taxon>Saprolegniales</taxon>
        <taxon>Verrucalvaceae</taxon>
        <taxon>Aphanomyces</taxon>
    </lineage>
</organism>
<feature type="region of interest" description="Disordered" evidence="3">
    <location>
        <begin position="1569"/>
        <end position="1693"/>
    </location>
</feature>
<dbReference type="Proteomes" id="UP000481153">
    <property type="component" value="Unassembled WGS sequence"/>
</dbReference>
<feature type="coiled-coil region" evidence="2">
    <location>
        <begin position="1178"/>
        <end position="1205"/>
    </location>
</feature>
<feature type="region of interest" description="Disordered" evidence="3">
    <location>
        <begin position="1827"/>
        <end position="1847"/>
    </location>
</feature>
<sequence>MLDPDDAHAMDAMSSVASICDDDESLNEVSCNAPPRPNYVKTVIFQLPKPVDKKVRARRKQKRTRAQVQKILGWYTPQAIQNLLETDQAEIDRKELARAAEKVKELQERQRIQTRRKQPQETNEGVTLIVSPDPISPSTESNPTCSLPSNTAVVLSMEQEAAELEARITQLENRNVASSASTIDFTINSTPTNFNFTPPSTQVLLESGPPSSLGFERPIQPTRILSRSLLELYRQVNSVPANEDSYADRRECDQFLEHYRAEVRAEPSATRIQAAWRMHARRKVFIRWKISRARRQRAVLTTWTMIHRVDKMVRTRVCRHAFSEWAEEVECNIKLRLIELKLLQHSSTLYQLPTLVKNLFVTSRRGDDWLEGPQSLARRTPTATQRSIQVVNPAYASVEASASESTANRVYRLRLEMDRARAAVARKFVQTTFLRWKAAHQAHARVATNAEMCLRRAFRMAFMQRPAWVGERVLVAFHMWYRLTVFNRHKRLCLEVPIFSTPLPQWDQWLQAYRIEQIRILEAEAKGPLAWLRRYFCLLRRYYRQRQEKKRANTKAKMHYARKLLSGLFQSWHQDTLVHLETRGRLKQVFHAWRFYALQRQHCRPQKRKVMEQTYQRRMTKSWEAWKEASARHEMAQLDRLSKFLQPHVCPKLCQILFLWADIASQRIKHTVFLRWKSSLYRRKNFAKLCNVFLAWRCVFKPTNATSLTLTPQVKNLADAVEKALPYMYACDVKVEIEPYALYSFHSSVRDGHISTMEAIIQQDPLIVHCREPVYGNTALHIAVNRSDKRQGWIHQRDVLATLISHGASAFAINYSGLSAIMSTSDFRMRHYLQSKGYGFHAGNSPNRIDIQNANTLTVWHTIAQMLTQIDKGTRLVGDCRLGTWHSFVPRNNAVQIQARPTRAPFFYVMANRLLNQDRVQAVRQNVQEMIAQNLHKTREMLLRDRALVEDDCILDWVSIVAPGIATVPRNEIVTKDDDEEETTTSFHSTHYFTKEMNNDLEAQLATGFVQQLMTKPVSVKPLEEEVKVLDAMVRSTEKQLLQLERHGAGYRSSDESKKIFASVDEEIKHVQHHRIWTDVRIAVKLAHPKRPPPQSLSEAEIITTLEQTLPSDASILSTLSELIASEERHVQDTQCAADDIASDVQRYQGPYQELLDKYNGDEADNIFSKLVTARLQLDESKMALRVAEKKLRKHQAKLEQLKMVQTLFAGPINEQRTFTEEEYLTLSGLLHLPNHTFDQLAAVRNQLELQLRNLDQEAVDQPEQADLFRTQRKNFRKTAKHLLLQHQVLSHMRRSSSVLRDLKQHKWYVNFNNSATTETVGSIDENDISTQSTAANSISSEVAAVLQQQISPTAKVSTELMKAYRRSSKLLFEAERQLVEKGMALQIKTEHESHTSFVEINPLTGKVDPPPSAVELALQLPKHTATTKDVARLNSTRRATLIVPPTLQGSEQSLLPLQNRKRDEIARAISRGQSVEEHEDTRIEIDADIDVCRRQIWGRQFEFANFATSVDPFLTSESTNTNSNPPSARREAPDSARGGGPMAIWKADGIQASESASDLAFVQKRISERTTVSKKGRTSQNNPTNRSEHSPAKANQSTHIPEHLSSPTSRNSTRVRSAPVRENVSAQSHRHSSSPTSRPPAVNDAPKLLAPHPDRPTEELQTKQSDTNDYVQNNTSNPQDASSSTPTPESVEIELNVTESSSILTEVPETIQPTAAPQNDESPDDVDALLDNFTLFSQTLLRQYGDDARIAFLPGSPHFSSPPNSVLVPLKSMEDIIQCDETFITGRSKRKKKYTKRPIAKQLPAIDLSSLALDGASVLRQAQSMPELPKPPRYIPQEQNAPRGKFPQSHDNRLGRMAHIDLQLFQTNSDFSKPHEKGQLAFQQSTKLQDRPFLREVVPLPLPIEEERPIDLTGVGIRRDKLTQSTPALKAGLQGGHLSKEQRDVVWQSFAEKTMSDAVQQAYAAIYPGAYQSQQNQQHHLEPSKKSDVGTENAIVMTASNTVVKRLDTRKSDVKSTVNGKSNEVCFWQAVEGFKSIQDEAIKGAAFQLAPAKHRRQRRSAEIVQEFLVETSVKPLTWLMQDHPLVVEAIKAQTYTDNPKLFDQAQELVEEHMKATRKRRS</sequence>
<evidence type="ECO:0000256" key="3">
    <source>
        <dbReference type="SAM" id="MobiDB-lite"/>
    </source>
</evidence>
<feature type="region of interest" description="Disordered" evidence="3">
    <location>
        <begin position="1514"/>
        <end position="1544"/>
    </location>
</feature>
<dbReference type="InterPro" id="IPR036305">
    <property type="entry name" value="RGS_sf"/>
</dbReference>
<dbReference type="PROSITE" id="PS50088">
    <property type="entry name" value="ANK_REPEAT"/>
    <property type="match status" value="1"/>
</dbReference>
<dbReference type="InterPro" id="IPR044926">
    <property type="entry name" value="RGS_subdomain_2"/>
</dbReference>
<dbReference type="InterPro" id="IPR016137">
    <property type="entry name" value="RGS"/>
</dbReference>
<dbReference type="EMBL" id="VJMJ01000210">
    <property type="protein sequence ID" value="KAF0726733.1"/>
    <property type="molecule type" value="Genomic_DNA"/>
</dbReference>
<evidence type="ECO:0000259" key="4">
    <source>
        <dbReference type="PROSITE" id="PS50132"/>
    </source>
</evidence>
<feature type="compositionally biased region" description="Basic and acidic residues" evidence="3">
    <location>
        <begin position="1653"/>
        <end position="1662"/>
    </location>
</feature>
<dbReference type="InterPro" id="IPR002110">
    <property type="entry name" value="Ankyrin_rpt"/>
</dbReference>
<evidence type="ECO:0000313" key="6">
    <source>
        <dbReference type="Proteomes" id="UP000481153"/>
    </source>
</evidence>
<dbReference type="PROSITE" id="PS50096">
    <property type="entry name" value="IQ"/>
    <property type="match status" value="1"/>
</dbReference>
<feature type="compositionally biased region" description="Polar residues" evidence="3">
    <location>
        <begin position="1594"/>
        <end position="1616"/>
    </location>
</feature>
<reference evidence="5 6" key="1">
    <citation type="submission" date="2019-07" db="EMBL/GenBank/DDBJ databases">
        <title>Genomics analysis of Aphanomyces spp. identifies a new class of oomycete effector associated with host adaptation.</title>
        <authorList>
            <person name="Gaulin E."/>
        </authorList>
    </citation>
    <scope>NUCLEOTIDE SEQUENCE [LARGE SCALE GENOMIC DNA]</scope>
    <source>
        <strain evidence="5 6">ATCC 201684</strain>
    </source>
</reference>
<comment type="caution">
    <text evidence="5">The sequence shown here is derived from an EMBL/GenBank/DDBJ whole genome shotgun (WGS) entry which is preliminary data.</text>
</comment>
<keyword evidence="6" id="KW-1185">Reference proteome</keyword>
<dbReference type="InterPro" id="IPR036770">
    <property type="entry name" value="Ankyrin_rpt-contain_sf"/>
</dbReference>
<dbReference type="SUPFAM" id="SSF48403">
    <property type="entry name" value="Ankyrin repeat"/>
    <property type="match status" value="1"/>
</dbReference>
<dbReference type="Pfam" id="PF00615">
    <property type="entry name" value="RGS"/>
    <property type="match status" value="1"/>
</dbReference>
<evidence type="ECO:0000256" key="2">
    <source>
        <dbReference type="SAM" id="Coils"/>
    </source>
</evidence>
<dbReference type="Gene3D" id="1.10.167.10">
    <property type="entry name" value="Regulator of G-protein Signalling 4, domain 2"/>
    <property type="match status" value="1"/>
</dbReference>
<keyword evidence="1" id="KW-0040">ANK repeat</keyword>
<feature type="compositionally biased region" description="Polar residues" evidence="3">
    <location>
        <begin position="136"/>
        <end position="146"/>
    </location>
</feature>
<feature type="domain" description="RGS" evidence="4">
    <location>
        <begin position="2028"/>
        <end position="2115"/>
    </location>
</feature>
<dbReference type="Gene3D" id="1.25.40.20">
    <property type="entry name" value="Ankyrin repeat-containing domain"/>
    <property type="match status" value="1"/>
</dbReference>
<keyword evidence="2" id="KW-0175">Coiled coil</keyword>
<dbReference type="VEuPathDB" id="FungiDB:AeMF1_013041"/>
<accession>A0A6G0WHT6</accession>
<protein>
    <recommendedName>
        <fullName evidence="4">RGS domain-containing protein</fullName>
    </recommendedName>
</protein>
<proteinExistence type="predicted"/>
<dbReference type="PROSITE" id="PS50132">
    <property type="entry name" value="RGS"/>
    <property type="match status" value="1"/>
</dbReference>
<name>A0A6G0WHT6_9STRA</name>
<feature type="repeat" description="ANK" evidence="1">
    <location>
        <begin position="775"/>
        <end position="815"/>
    </location>
</feature>
<dbReference type="SUPFAM" id="SSF48097">
    <property type="entry name" value="Regulator of G-protein signaling, RGS"/>
    <property type="match status" value="1"/>
</dbReference>
<feature type="compositionally biased region" description="Low complexity" evidence="3">
    <location>
        <begin position="1516"/>
        <end position="1525"/>
    </location>
</feature>